<feature type="region of interest" description="Disordered" evidence="1">
    <location>
        <begin position="1"/>
        <end position="25"/>
    </location>
</feature>
<evidence type="ECO:0000313" key="3">
    <source>
        <dbReference type="Proteomes" id="UP000823886"/>
    </source>
</evidence>
<feature type="compositionally biased region" description="Basic and acidic residues" evidence="1">
    <location>
        <begin position="1"/>
        <end position="20"/>
    </location>
</feature>
<organism evidence="2 3">
    <name type="scientific">Candidatus Blautia merdavium</name>
    <dbReference type="NCBI Taxonomy" id="2838494"/>
    <lineage>
        <taxon>Bacteria</taxon>
        <taxon>Bacillati</taxon>
        <taxon>Bacillota</taxon>
        <taxon>Clostridia</taxon>
        <taxon>Lachnospirales</taxon>
        <taxon>Lachnospiraceae</taxon>
        <taxon>Blautia</taxon>
    </lineage>
</organism>
<reference evidence="2" key="1">
    <citation type="journal article" date="2021" name="PeerJ">
        <title>Extensive microbial diversity within the chicken gut microbiome revealed by metagenomics and culture.</title>
        <authorList>
            <person name="Gilroy R."/>
            <person name="Ravi A."/>
            <person name="Getino M."/>
            <person name="Pursley I."/>
            <person name="Horton D.L."/>
            <person name="Alikhan N.F."/>
            <person name="Baker D."/>
            <person name="Gharbi K."/>
            <person name="Hall N."/>
            <person name="Watson M."/>
            <person name="Adriaenssens E.M."/>
            <person name="Foster-Nyarko E."/>
            <person name="Jarju S."/>
            <person name="Secka A."/>
            <person name="Antonio M."/>
            <person name="Oren A."/>
            <person name="Chaudhuri R.R."/>
            <person name="La Ragione R."/>
            <person name="Hildebrand F."/>
            <person name="Pallen M.J."/>
        </authorList>
    </citation>
    <scope>NUCLEOTIDE SEQUENCE</scope>
    <source>
        <strain evidence="2">ChiBcec2-3848</strain>
    </source>
</reference>
<comment type="caution">
    <text evidence="2">The sequence shown here is derived from an EMBL/GenBank/DDBJ whole genome shotgun (WGS) entry which is preliminary data.</text>
</comment>
<dbReference type="EMBL" id="DWVZ01000171">
    <property type="protein sequence ID" value="HJC64442.1"/>
    <property type="molecule type" value="Genomic_DNA"/>
</dbReference>
<evidence type="ECO:0000256" key="1">
    <source>
        <dbReference type="SAM" id="MobiDB-lite"/>
    </source>
</evidence>
<feature type="non-terminal residue" evidence="2">
    <location>
        <position position="1"/>
    </location>
</feature>
<name>A0A9D2PRH0_9FIRM</name>
<dbReference type="Proteomes" id="UP000823886">
    <property type="component" value="Unassembled WGS sequence"/>
</dbReference>
<sequence>DPDPDRRADPVEKGGEERSGDCSADGIDWTKRKIYAIILLKAYGKKEKYAGEIPHRRKK</sequence>
<accession>A0A9D2PRH0</accession>
<evidence type="ECO:0000313" key="2">
    <source>
        <dbReference type="EMBL" id="HJC64442.1"/>
    </source>
</evidence>
<protein>
    <submittedName>
        <fullName evidence="2">Uncharacterized protein</fullName>
    </submittedName>
</protein>
<proteinExistence type="predicted"/>
<dbReference type="AlphaFoldDB" id="A0A9D2PRH0"/>
<reference evidence="2" key="2">
    <citation type="submission" date="2021-04" db="EMBL/GenBank/DDBJ databases">
        <authorList>
            <person name="Gilroy R."/>
        </authorList>
    </citation>
    <scope>NUCLEOTIDE SEQUENCE</scope>
    <source>
        <strain evidence="2">ChiBcec2-3848</strain>
    </source>
</reference>
<gene>
    <name evidence="2" type="ORF">H9753_12635</name>
</gene>